<dbReference type="OrthoDB" id="105610at2759"/>
<gene>
    <name evidence="1" type="ORF">PHYPSEUDO_013369</name>
</gene>
<protein>
    <submittedName>
        <fullName evidence="1">Uncharacterized protein</fullName>
    </submittedName>
</protein>
<organism evidence="1 2">
    <name type="scientific">Phytophthora pseudosyringae</name>
    <dbReference type="NCBI Taxonomy" id="221518"/>
    <lineage>
        <taxon>Eukaryota</taxon>
        <taxon>Sar</taxon>
        <taxon>Stramenopiles</taxon>
        <taxon>Oomycota</taxon>
        <taxon>Peronosporomycetes</taxon>
        <taxon>Peronosporales</taxon>
        <taxon>Peronosporaceae</taxon>
        <taxon>Phytophthora</taxon>
    </lineage>
</organism>
<reference evidence="1" key="1">
    <citation type="submission" date="2021-02" db="EMBL/GenBank/DDBJ databases">
        <authorList>
            <person name="Palmer J.M."/>
        </authorList>
    </citation>
    <scope>NUCLEOTIDE SEQUENCE</scope>
    <source>
        <strain evidence="1">SCRP734</strain>
    </source>
</reference>
<accession>A0A8T1V624</accession>
<dbReference type="Proteomes" id="UP000694044">
    <property type="component" value="Unassembled WGS sequence"/>
</dbReference>
<comment type="caution">
    <text evidence="1">The sequence shown here is derived from an EMBL/GenBank/DDBJ whole genome shotgun (WGS) entry which is preliminary data.</text>
</comment>
<name>A0A8T1V624_9STRA</name>
<dbReference type="EMBL" id="JAGDFM010000691">
    <property type="protein sequence ID" value="KAG7376471.1"/>
    <property type="molecule type" value="Genomic_DNA"/>
</dbReference>
<proteinExistence type="predicted"/>
<keyword evidence="2" id="KW-1185">Reference proteome</keyword>
<evidence type="ECO:0000313" key="1">
    <source>
        <dbReference type="EMBL" id="KAG7376471.1"/>
    </source>
</evidence>
<evidence type="ECO:0000313" key="2">
    <source>
        <dbReference type="Proteomes" id="UP000694044"/>
    </source>
</evidence>
<sequence>MMGDVPRDVQLRDAYEWRVKVQRQVEYAKDWARDLQAQAKTRRAREHNQRWKQLSDRLKEGFEVGDSGWLYLAGDLGEGQRLPLSAPRD</sequence>
<dbReference type="AlphaFoldDB" id="A0A8T1V624"/>